<sequence>MVCYLLKYKFVMDNSVHCCRYVEFFVILLIKSILSSYISYFTQLIVFSDYEYLTTRTQISNSFISYTFCLNLTDASSQNTTNPSSLYPYSSSSKFHALDKRYRNVSFTNAIYENT</sequence>
<dbReference type="EMBL" id="AY814668">
    <property type="protein sequence ID" value="AAW26400.1"/>
    <property type="molecule type" value="mRNA"/>
</dbReference>
<keyword evidence="1" id="KW-1133">Transmembrane helix</keyword>
<reference evidence="2" key="1">
    <citation type="submission" date="2004-11" db="EMBL/GenBank/DDBJ databases">
        <title>The full-length cDNA sequences of Schistosoma japonicum genes.</title>
        <authorList>
            <person name="Han Z."/>
        </authorList>
    </citation>
    <scope>NUCLEOTIDE SEQUENCE</scope>
</reference>
<name>Q5DCQ6_SCHJA</name>
<keyword evidence="1" id="KW-0812">Transmembrane</keyword>
<accession>Q5DCQ6</accession>
<keyword evidence="1" id="KW-0472">Membrane</keyword>
<dbReference type="AlphaFoldDB" id="Q5DCQ6"/>
<proteinExistence type="evidence at transcript level"/>
<evidence type="ECO:0000313" key="2">
    <source>
        <dbReference type="EMBL" id="AAW26400.1"/>
    </source>
</evidence>
<feature type="transmembrane region" description="Helical" evidence="1">
    <location>
        <begin position="21"/>
        <end position="40"/>
    </location>
</feature>
<protein>
    <submittedName>
        <fullName evidence="2">SJCHGC07981 protein</fullName>
    </submittedName>
</protein>
<reference evidence="2" key="2">
    <citation type="journal article" date="2006" name="PLoS Pathog.">
        <title>New perspectives on host-parasite interplay by comparative transcriptomic and proteomic analyses of Schistosoma japonicum.</title>
        <authorList>
            <person name="Liu F."/>
            <person name="Lu J."/>
            <person name="Hu W."/>
            <person name="Wang S.Y."/>
            <person name="Cui S.J."/>
            <person name="Chi M."/>
            <person name="Yan Q."/>
            <person name="Wang X.R."/>
            <person name="Song H.D."/>
            <person name="Xu X.N."/>
            <person name="Wang J.J."/>
            <person name="Zhang X.L."/>
            <person name="Zhang X."/>
            <person name="Wang Z.Q."/>
            <person name="Xue C.L."/>
            <person name="Brindley P.J."/>
            <person name="McManus D.P."/>
            <person name="Yang P.Y."/>
            <person name="Feng Z."/>
            <person name="Chen Z."/>
            <person name="Han Z.G."/>
        </authorList>
    </citation>
    <scope>NUCLEOTIDE SEQUENCE</scope>
</reference>
<organism evidence="2">
    <name type="scientific">Schistosoma japonicum</name>
    <name type="common">Blood fluke</name>
    <dbReference type="NCBI Taxonomy" id="6182"/>
    <lineage>
        <taxon>Eukaryota</taxon>
        <taxon>Metazoa</taxon>
        <taxon>Spiralia</taxon>
        <taxon>Lophotrochozoa</taxon>
        <taxon>Platyhelminthes</taxon>
        <taxon>Trematoda</taxon>
        <taxon>Digenea</taxon>
        <taxon>Strigeidida</taxon>
        <taxon>Schistosomatoidea</taxon>
        <taxon>Schistosomatidae</taxon>
        <taxon>Schistosoma</taxon>
    </lineage>
</organism>
<evidence type="ECO:0000256" key="1">
    <source>
        <dbReference type="SAM" id="Phobius"/>
    </source>
</evidence>